<accession>A0A0A9AE05</accession>
<evidence type="ECO:0000313" key="2">
    <source>
        <dbReference type="EMBL" id="JAD45337.1"/>
    </source>
</evidence>
<evidence type="ECO:0000256" key="1">
    <source>
        <dbReference type="SAM" id="Phobius"/>
    </source>
</evidence>
<proteinExistence type="predicted"/>
<reference evidence="2" key="1">
    <citation type="submission" date="2014-09" db="EMBL/GenBank/DDBJ databases">
        <authorList>
            <person name="Magalhaes I.L.F."/>
            <person name="Oliveira U."/>
            <person name="Santos F.R."/>
            <person name="Vidigal T.H.D.A."/>
            <person name="Brescovit A.D."/>
            <person name="Santos A.J."/>
        </authorList>
    </citation>
    <scope>NUCLEOTIDE SEQUENCE</scope>
    <source>
        <tissue evidence="2">Shoot tissue taken approximately 20 cm above the soil surface</tissue>
    </source>
</reference>
<keyword evidence="1" id="KW-1133">Transmembrane helix</keyword>
<name>A0A0A9AE05_ARUDO</name>
<protein>
    <submittedName>
        <fullName evidence="2">Uncharacterized protein</fullName>
    </submittedName>
</protein>
<feature type="transmembrane region" description="Helical" evidence="1">
    <location>
        <begin position="6"/>
        <end position="26"/>
    </location>
</feature>
<dbReference type="EMBL" id="GBRH01252558">
    <property type="protein sequence ID" value="JAD45337.1"/>
    <property type="molecule type" value="Transcribed_RNA"/>
</dbReference>
<reference evidence="2" key="2">
    <citation type="journal article" date="2015" name="Data Brief">
        <title>Shoot transcriptome of the giant reed, Arundo donax.</title>
        <authorList>
            <person name="Barrero R.A."/>
            <person name="Guerrero F.D."/>
            <person name="Moolhuijzen P."/>
            <person name="Goolsby J.A."/>
            <person name="Tidwell J."/>
            <person name="Bellgard S.E."/>
            <person name="Bellgard M.I."/>
        </authorList>
    </citation>
    <scope>NUCLEOTIDE SEQUENCE</scope>
    <source>
        <tissue evidence="2">Shoot tissue taken approximately 20 cm above the soil surface</tissue>
    </source>
</reference>
<dbReference type="AlphaFoldDB" id="A0A0A9AE05"/>
<keyword evidence="1" id="KW-0812">Transmembrane</keyword>
<keyword evidence="1" id="KW-0472">Membrane</keyword>
<sequence>MIYFLASLHIQSFSCIYFYSLVSMFGKSYSYQLMFSTPSVRKCMIS</sequence>
<organism evidence="2">
    <name type="scientific">Arundo donax</name>
    <name type="common">Giant reed</name>
    <name type="synonym">Donax arundinaceus</name>
    <dbReference type="NCBI Taxonomy" id="35708"/>
    <lineage>
        <taxon>Eukaryota</taxon>
        <taxon>Viridiplantae</taxon>
        <taxon>Streptophyta</taxon>
        <taxon>Embryophyta</taxon>
        <taxon>Tracheophyta</taxon>
        <taxon>Spermatophyta</taxon>
        <taxon>Magnoliopsida</taxon>
        <taxon>Liliopsida</taxon>
        <taxon>Poales</taxon>
        <taxon>Poaceae</taxon>
        <taxon>PACMAD clade</taxon>
        <taxon>Arundinoideae</taxon>
        <taxon>Arundineae</taxon>
        <taxon>Arundo</taxon>
    </lineage>
</organism>